<keyword evidence="1" id="KW-0812">Transmembrane</keyword>
<dbReference type="PROSITE" id="PS51352">
    <property type="entry name" value="THIOREDOXIN_2"/>
    <property type="match status" value="1"/>
</dbReference>
<evidence type="ECO:0000256" key="1">
    <source>
        <dbReference type="SAM" id="Phobius"/>
    </source>
</evidence>
<dbReference type="SUPFAM" id="SSF52833">
    <property type="entry name" value="Thioredoxin-like"/>
    <property type="match status" value="1"/>
</dbReference>
<dbReference type="InterPro" id="IPR050553">
    <property type="entry name" value="Thioredoxin_ResA/DsbE_sf"/>
</dbReference>
<dbReference type="EMBL" id="SMRS01000007">
    <property type="protein sequence ID" value="KAA0874220.1"/>
    <property type="molecule type" value="Genomic_DNA"/>
</dbReference>
<reference evidence="3 4" key="1">
    <citation type="submission" date="2019-03" db="EMBL/GenBank/DDBJ databases">
        <title>Nitrincola sp. nov. isolated from an Indian soda lake.</title>
        <authorList>
            <person name="Joshi A."/>
            <person name="Thite S.V."/>
            <person name="Joseph N."/>
            <person name="Dhotre D."/>
            <person name="Moorthy M."/>
            <person name="Shouche Y.S."/>
        </authorList>
    </citation>
    <scope>NUCLEOTIDE SEQUENCE [LARGE SCALE GENOMIC DNA]</scope>
    <source>
        <strain evidence="3 4">MEB193</strain>
    </source>
</reference>
<feature type="domain" description="Thioredoxin" evidence="2">
    <location>
        <begin position="41"/>
        <end position="177"/>
    </location>
</feature>
<dbReference type="GO" id="GO:0016491">
    <property type="term" value="F:oxidoreductase activity"/>
    <property type="evidence" value="ECO:0007669"/>
    <property type="project" value="InterPro"/>
</dbReference>
<dbReference type="RefSeq" id="WP_149391452.1">
    <property type="nucleotide sequence ID" value="NZ_SMRS01000007.1"/>
</dbReference>
<dbReference type="Proteomes" id="UP000325302">
    <property type="component" value="Unassembled WGS sequence"/>
</dbReference>
<dbReference type="InterPro" id="IPR036249">
    <property type="entry name" value="Thioredoxin-like_sf"/>
</dbReference>
<evidence type="ECO:0000313" key="4">
    <source>
        <dbReference type="Proteomes" id="UP000325302"/>
    </source>
</evidence>
<organism evidence="3 4">
    <name type="scientific">Nitrincola tapanii</name>
    <dbReference type="NCBI Taxonomy" id="1708751"/>
    <lineage>
        <taxon>Bacteria</taxon>
        <taxon>Pseudomonadati</taxon>
        <taxon>Pseudomonadota</taxon>
        <taxon>Gammaproteobacteria</taxon>
        <taxon>Oceanospirillales</taxon>
        <taxon>Oceanospirillaceae</taxon>
        <taxon>Nitrincola</taxon>
    </lineage>
</organism>
<gene>
    <name evidence="3" type="ORF">E1H14_10640</name>
</gene>
<dbReference type="PANTHER" id="PTHR42852">
    <property type="entry name" value="THIOL:DISULFIDE INTERCHANGE PROTEIN DSBE"/>
    <property type="match status" value="1"/>
</dbReference>
<protein>
    <submittedName>
        <fullName evidence="3">Redoxin domain-containing protein</fullName>
    </submittedName>
</protein>
<dbReference type="PANTHER" id="PTHR42852:SF13">
    <property type="entry name" value="PROTEIN DIPZ"/>
    <property type="match status" value="1"/>
</dbReference>
<feature type="transmembrane region" description="Helical" evidence="1">
    <location>
        <begin position="20"/>
        <end position="38"/>
    </location>
</feature>
<name>A0A5A9W0D4_9GAMM</name>
<proteinExistence type="predicted"/>
<dbReference type="Pfam" id="PF00578">
    <property type="entry name" value="AhpC-TSA"/>
    <property type="match status" value="1"/>
</dbReference>
<dbReference type="OrthoDB" id="9799347at2"/>
<evidence type="ECO:0000259" key="2">
    <source>
        <dbReference type="PROSITE" id="PS51352"/>
    </source>
</evidence>
<accession>A0A5A9W0D4</accession>
<keyword evidence="1" id="KW-1133">Transmembrane helix</keyword>
<dbReference type="Gene3D" id="3.40.30.10">
    <property type="entry name" value="Glutaredoxin"/>
    <property type="match status" value="1"/>
</dbReference>
<keyword evidence="1" id="KW-0472">Membrane</keyword>
<dbReference type="InterPro" id="IPR013766">
    <property type="entry name" value="Thioredoxin_domain"/>
</dbReference>
<dbReference type="AlphaFoldDB" id="A0A5A9W0D4"/>
<comment type="caution">
    <text evidence="3">The sequence shown here is derived from an EMBL/GenBank/DDBJ whole genome shotgun (WGS) entry which is preliminary data.</text>
</comment>
<keyword evidence="4" id="KW-1185">Reference proteome</keyword>
<dbReference type="InterPro" id="IPR000866">
    <property type="entry name" value="AhpC/TSA"/>
</dbReference>
<evidence type="ECO:0000313" key="3">
    <source>
        <dbReference type="EMBL" id="KAA0874220.1"/>
    </source>
</evidence>
<sequence>MKSWQELRQGYRRTSRWVRWPLEMGLVIALLLALRTVHAPEVRQGLAPDFVAQTLTGERVSREHLQGEASLLIFWAQWCAICKLELPWLLDLVDRYPVVTFAMQSGEDAEVQAFLEQQGWQALPVVNDPHGYWAQAYGVRGVPVMFVLDPQGRIRFTETGLTSPWGLRVRLWWAGLSG</sequence>
<dbReference type="GO" id="GO:0016209">
    <property type="term" value="F:antioxidant activity"/>
    <property type="evidence" value="ECO:0007669"/>
    <property type="project" value="InterPro"/>
</dbReference>